<proteinExistence type="predicted"/>
<sequence length="271" mass="29655">MHPLDRLAAEEALRLAALALRFEDATASGLTAARAAGLWLPARLREDRRLQLTRPPGASVLAEDGVVTRRAHLAPADVVRCPSGPPRTSPARTWRDLAGTLTRDELVVLGDWLVRSSGPGRTRGLCAVEELRARAAERGGRHAVVAREAAVLVRDGAHSPPETELRLALLAAGLPEPELQIEERDPSFSPWHPVTADLGWRRWRVVLQYEGAGHDDPAQVRRDTQRDAVFLRRDVLTIRASASDRWQGFAGTVELARHALLRAGWRPDGGG</sequence>
<gene>
    <name evidence="1" type="ORF">BJ976_002075</name>
</gene>
<keyword evidence="2" id="KW-1185">Reference proteome</keyword>
<evidence type="ECO:0000313" key="1">
    <source>
        <dbReference type="EMBL" id="MBB4883724.1"/>
    </source>
</evidence>
<evidence type="ECO:0000313" key="2">
    <source>
        <dbReference type="Proteomes" id="UP000560081"/>
    </source>
</evidence>
<reference evidence="1 2" key="1">
    <citation type="submission" date="2020-08" db="EMBL/GenBank/DDBJ databases">
        <title>Sequencing the genomes of 1000 actinobacteria strains.</title>
        <authorList>
            <person name="Klenk H.-P."/>
        </authorList>
    </citation>
    <scope>NUCLEOTIDE SEQUENCE [LARGE SCALE GENOMIC DNA]</scope>
    <source>
        <strain evidence="1 2">DSM 19079</strain>
    </source>
</reference>
<dbReference type="RefSeq" id="WP_135030513.1">
    <property type="nucleotide sequence ID" value="NZ_BMLA01000004.1"/>
</dbReference>
<accession>A0A4Y8WYA8</accession>
<protein>
    <submittedName>
        <fullName evidence="1">Uncharacterized protein</fullName>
    </submittedName>
</protein>
<name>A0A4Y8WYA8_9MICC</name>
<comment type="caution">
    <text evidence="1">The sequence shown here is derived from an EMBL/GenBank/DDBJ whole genome shotgun (WGS) entry which is preliminary data.</text>
</comment>
<organism evidence="1 2">
    <name type="scientific">Micrococcus flavus</name>
    <dbReference type="NCBI Taxonomy" id="384602"/>
    <lineage>
        <taxon>Bacteria</taxon>
        <taxon>Bacillati</taxon>
        <taxon>Actinomycetota</taxon>
        <taxon>Actinomycetes</taxon>
        <taxon>Micrococcales</taxon>
        <taxon>Micrococcaceae</taxon>
        <taxon>Micrococcus</taxon>
    </lineage>
</organism>
<dbReference type="EMBL" id="JACHMC010000001">
    <property type="protein sequence ID" value="MBB4883724.1"/>
    <property type="molecule type" value="Genomic_DNA"/>
</dbReference>
<dbReference type="Proteomes" id="UP000560081">
    <property type="component" value="Unassembled WGS sequence"/>
</dbReference>
<dbReference type="AlphaFoldDB" id="A0A4Y8WYA8"/>
<dbReference type="OrthoDB" id="3234479at2"/>